<reference evidence="2" key="1">
    <citation type="submission" date="2015-10" db="EMBL/GenBank/DDBJ databases">
        <authorList>
            <person name="Gilbert D.G."/>
        </authorList>
    </citation>
    <scope>NUCLEOTIDE SEQUENCE</scope>
</reference>
<dbReference type="CDD" id="cd06558">
    <property type="entry name" value="crotonase-like"/>
    <property type="match status" value="1"/>
</dbReference>
<dbReference type="InterPro" id="IPR029045">
    <property type="entry name" value="ClpP/crotonase-like_dom_sf"/>
</dbReference>
<proteinExistence type="predicted"/>
<accession>A0A160TW74</accession>
<dbReference type="Gene3D" id="1.10.12.10">
    <property type="entry name" value="Lyase 2-enoyl-coa Hydratase, Chain A, domain 2"/>
    <property type="match status" value="1"/>
</dbReference>
<gene>
    <name evidence="2" type="ORF">MGWOODY_XGa2126</name>
</gene>
<dbReference type="GO" id="GO:0004300">
    <property type="term" value="F:enoyl-CoA hydratase activity"/>
    <property type="evidence" value="ECO:0007669"/>
    <property type="project" value="UniProtKB-EC"/>
</dbReference>
<dbReference type="AlphaFoldDB" id="A0A160TW74"/>
<name>A0A160TW74_9ZZZZ</name>
<protein>
    <submittedName>
        <fullName evidence="2">Enoyl-CoA hydratase</fullName>
        <ecNumber evidence="2">4.2.1.17</ecNumber>
    </submittedName>
</protein>
<dbReference type="PANTHER" id="PTHR11941">
    <property type="entry name" value="ENOYL-COA HYDRATASE-RELATED"/>
    <property type="match status" value="1"/>
</dbReference>
<organism evidence="2">
    <name type="scientific">hydrothermal vent metagenome</name>
    <dbReference type="NCBI Taxonomy" id="652676"/>
    <lineage>
        <taxon>unclassified sequences</taxon>
        <taxon>metagenomes</taxon>
        <taxon>ecological metagenomes</taxon>
    </lineage>
</organism>
<sequence length="259" mass="27978">MNNLNRVLYECRDHVGVITLNRPEVLNAFDRYMYDGVNQALQLFRDDTTAYVGVLQAAGDRAFSAGADVKAIAADMKAGTFEGYGPLISDDDMVTAKPLIAAVHGYCIGEGVNLMLACDLVVADETAKVAVSEARIGINAVDIPLKLARKISYAKAFALLAPGDAKDAAWCQAAGLVEIVTPAGEAQSRAFELATEIVQSCAPLAVQAQKETLWRTVFEGEAAGRRAGMNWRELTRSSQDYAEGQRAFIEKRKPVFKGQ</sequence>
<dbReference type="GO" id="GO:0006635">
    <property type="term" value="P:fatty acid beta-oxidation"/>
    <property type="evidence" value="ECO:0007669"/>
    <property type="project" value="TreeGrafter"/>
</dbReference>
<dbReference type="Pfam" id="PF00378">
    <property type="entry name" value="ECH_1"/>
    <property type="match status" value="1"/>
</dbReference>
<dbReference type="InterPro" id="IPR014748">
    <property type="entry name" value="Enoyl-CoA_hydra_C"/>
</dbReference>
<dbReference type="InterPro" id="IPR001753">
    <property type="entry name" value="Enoyl-CoA_hydra/iso"/>
</dbReference>
<evidence type="ECO:0000313" key="2">
    <source>
        <dbReference type="EMBL" id="CUS55058.1"/>
    </source>
</evidence>
<dbReference type="Gene3D" id="3.90.226.10">
    <property type="entry name" value="2-enoyl-CoA Hydratase, Chain A, domain 1"/>
    <property type="match status" value="1"/>
</dbReference>
<evidence type="ECO:0000256" key="1">
    <source>
        <dbReference type="ARBA" id="ARBA00023239"/>
    </source>
</evidence>
<dbReference type="EC" id="4.2.1.17" evidence="2"/>
<dbReference type="PANTHER" id="PTHR11941:SF54">
    <property type="entry name" value="ENOYL-COA HYDRATASE, MITOCHONDRIAL"/>
    <property type="match status" value="1"/>
</dbReference>
<keyword evidence="1 2" id="KW-0456">Lyase</keyword>
<dbReference type="EMBL" id="CZRL01000120">
    <property type="protein sequence ID" value="CUS55058.1"/>
    <property type="molecule type" value="Genomic_DNA"/>
</dbReference>
<dbReference type="SUPFAM" id="SSF52096">
    <property type="entry name" value="ClpP/crotonase"/>
    <property type="match status" value="1"/>
</dbReference>